<dbReference type="EMBL" id="LHPF02000019">
    <property type="protein sequence ID" value="PSC70586.1"/>
    <property type="molecule type" value="Genomic_DNA"/>
</dbReference>
<dbReference type="PROSITE" id="PS51257">
    <property type="entry name" value="PROKAR_LIPOPROTEIN"/>
    <property type="match status" value="1"/>
</dbReference>
<dbReference type="InterPro" id="IPR036389">
    <property type="entry name" value="RNase_III_sf"/>
</dbReference>
<evidence type="ECO:0000256" key="1">
    <source>
        <dbReference type="ARBA" id="ARBA00022801"/>
    </source>
</evidence>
<dbReference type="InterPro" id="IPR000999">
    <property type="entry name" value="RNase_III_dom"/>
</dbReference>
<gene>
    <name evidence="4" type="ORF">C2E20_5959</name>
</gene>
<protein>
    <submittedName>
        <fullName evidence="4">Ribonuclease III</fullName>
    </submittedName>
</protein>
<sequence length="208" mass="21692">MQAPTVRQRAAAGLLAAATLLLACFSAPASAARLPGGSQADGAGAVALPTAAAPLAAGTLAVLPSDADMQNLEATLGYQFLNKWLLREALIHPSYGEFNNARLTWIGDAVLGSIVSDLVFQALPPSATTADLHNARMAHVSRASCAVHARSLNLQHMLVLGKGYEGTEPTPHMLAEAFEAVWGAIHVDLGFKIDVAKKSYALLFPVEG</sequence>
<dbReference type="OrthoDB" id="416741at2759"/>
<dbReference type="SUPFAM" id="SSF69065">
    <property type="entry name" value="RNase III domain-like"/>
    <property type="match status" value="1"/>
</dbReference>
<feature type="chain" id="PRO_5015105548" evidence="2">
    <location>
        <begin position="32"/>
        <end position="208"/>
    </location>
</feature>
<evidence type="ECO:0000259" key="3">
    <source>
        <dbReference type="PROSITE" id="PS50142"/>
    </source>
</evidence>
<comment type="caution">
    <text evidence="4">The sequence shown here is derived from an EMBL/GenBank/DDBJ whole genome shotgun (WGS) entry which is preliminary data.</text>
</comment>
<dbReference type="Pfam" id="PF14622">
    <property type="entry name" value="Ribonucleas_3_3"/>
    <property type="match status" value="1"/>
</dbReference>
<dbReference type="PANTHER" id="PTHR14950:SF37">
    <property type="entry name" value="ENDORIBONUCLEASE DICER"/>
    <property type="match status" value="1"/>
</dbReference>
<dbReference type="Proteomes" id="UP000239649">
    <property type="component" value="Unassembled WGS sequence"/>
</dbReference>
<keyword evidence="1" id="KW-0378">Hydrolase</keyword>
<dbReference type="SMART" id="SM00535">
    <property type="entry name" value="RIBOc"/>
    <property type="match status" value="1"/>
</dbReference>
<evidence type="ECO:0000256" key="2">
    <source>
        <dbReference type="SAM" id="SignalP"/>
    </source>
</evidence>
<accession>A0A2P6V922</accession>
<evidence type="ECO:0000313" key="5">
    <source>
        <dbReference type="Proteomes" id="UP000239649"/>
    </source>
</evidence>
<keyword evidence="2" id="KW-0732">Signal</keyword>
<keyword evidence="5" id="KW-1185">Reference proteome</keyword>
<name>A0A2P6V922_9CHLO</name>
<dbReference type="PROSITE" id="PS50142">
    <property type="entry name" value="RNASE_3_2"/>
    <property type="match status" value="1"/>
</dbReference>
<dbReference type="Gene3D" id="1.10.1520.10">
    <property type="entry name" value="Ribonuclease III domain"/>
    <property type="match status" value="1"/>
</dbReference>
<dbReference type="GO" id="GO:0004525">
    <property type="term" value="F:ribonuclease III activity"/>
    <property type="evidence" value="ECO:0007669"/>
    <property type="project" value="InterPro"/>
</dbReference>
<organism evidence="4 5">
    <name type="scientific">Micractinium conductrix</name>
    <dbReference type="NCBI Taxonomy" id="554055"/>
    <lineage>
        <taxon>Eukaryota</taxon>
        <taxon>Viridiplantae</taxon>
        <taxon>Chlorophyta</taxon>
        <taxon>core chlorophytes</taxon>
        <taxon>Trebouxiophyceae</taxon>
        <taxon>Chlorellales</taxon>
        <taxon>Chlorellaceae</taxon>
        <taxon>Chlorella clade</taxon>
        <taxon>Micractinium</taxon>
    </lineage>
</organism>
<dbReference type="AlphaFoldDB" id="A0A2P6V922"/>
<dbReference type="CDD" id="cd00593">
    <property type="entry name" value="RIBOc"/>
    <property type="match status" value="1"/>
</dbReference>
<dbReference type="STRING" id="554055.A0A2P6V922"/>
<feature type="domain" description="RNase III" evidence="3">
    <location>
        <begin position="69"/>
        <end position="190"/>
    </location>
</feature>
<proteinExistence type="predicted"/>
<evidence type="ECO:0000313" key="4">
    <source>
        <dbReference type="EMBL" id="PSC70586.1"/>
    </source>
</evidence>
<feature type="signal peptide" evidence="2">
    <location>
        <begin position="1"/>
        <end position="31"/>
    </location>
</feature>
<dbReference type="PANTHER" id="PTHR14950">
    <property type="entry name" value="DICER-RELATED"/>
    <property type="match status" value="1"/>
</dbReference>
<dbReference type="GO" id="GO:0006396">
    <property type="term" value="P:RNA processing"/>
    <property type="evidence" value="ECO:0007669"/>
    <property type="project" value="InterPro"/>
</dbReference>
<reference evidence="4 5" key="1">
    <citation type="journal article" date="2018" name="Plant J.">
        <title>Genome sequences of Chlorella sorokiniana UTEX 1602 and Micractinium conductrix SAG 241.80: implications to maltose excretion by a green alga.</title>
        <authorList>
            <person name="Arriola M.B."/>
            <person name="Velmurugan N."/>
            <person name="Zhang Y."/>
            <person name="Plunkett M.H."/>
            <person name="Hondzo H."/>
            <person name="Barney B.M."/>
        </authorList>
    </citation>
    <scope>NUCLEOTIDE SEQUENCE [LARGE SCALE GENOMIC DNA]</scope>
    <source>
        <strain evidence="4 5">SAG 241.80</strain>
    </source>
</reference>